<dbReference type="EMBL" id="BAAAIZ010000024">
    <property type="protein sequence ID" value="GAA1421038.1"/>
    <property type="molecule type" value="Genomic_DNA"/>
</dbReference>
<dbReference type="InterPro" id="IPR036086">
    <property type="entry name" value="ParB/Sulfiredoxin_sf"/>
</dbReference>
<evidence type="ECO:0000313" key="3">
    <source>
        <dbReference type="EMBL" id="GAA1421038.1"/>
    </source>
</evidence>
<feature type="region of interest" description="Disordered" evidence="1">
    <location>
        <begin position="222"/>
        <end position="256"/>
    </location>
</feature>
<keyword evidence="4" id="KW-1185">Reference proteome</keyword>
<accession>A0ABP4JJJ0</accession>
<sequence length="360" mass="38344">MGHAPVSAGKPLQHQFRCPDSYLGGLLSEVTRVPIRSILVAGSPRTGGEDPRHINALAEVCSDLPPIVVHRKSMTVIDGVHRLRAVQRSGATHISAVLFNGDEREAFVLAVKLNSSHGLPLTLADRKAAALQMLADFPEWSNRRLAGIVGLSDKTVAALRRRSAAELPHPATVRVGRDGVAYPLMAGEARRRAMMYLAEHPDASAREVARAAGISLTTAKDARRRVRAGQQEATSAAARGGEAKPAGDAAGRGAVARGGGAGVPAAAVRRSRVQPVCPDLQLAIRRLRADPSLRFTEVGRRLLRTLDASATQPHDWAAMAGSLPIHCAPVIAELARHQAVSWQLLAESLTERLHSREADA</sequence>
<comment type="caution">
    <text evidence="3">The sequence shown here is derived from an EMBL/GenBank/DDBJ whole genome shotgun (WGS) entry which is preliminary data.</text>
</comment>
<organism evidence="3 4">
    <name type="scientific">Streptomyces thermospinosisporus</name>
    <dbReference type="NCBI Taxonomy" id="161482"/>
    <lineage>
        <taxon>Bacteria</taxon>
        <taxon>Bacillati</taxon>
        <taxon>Actinomycetota</taxon>
        <taxon>Actinomycetes</taxon>
        <taxon>Kitasatosporales</taxon>
        <taxon>Streptomycetaceae</taxon>
        <taxon>Streptomyces</taxon>
    </lineage>
</organism>
<dbReference type="InterPro" id="IPR003115">
    <property type="entry name" value="ParB_N"/>
</dbReference>
<dbReference type="Gene3D" id="3.90.1530.10">
    <property type="entry name" value="Conserved hypothetical protein from pyrococcus furiosus pfu- 392566-001, ParB domain"/>
    <property type="match status" value="1"/>
</dbReference>
<evidence type="ECO:0000259" key="2">
    <source>
        <dbReference type="SMART" id="SM00470"/>
    </source>
</evidence>
<dbReference type="Proteomes" id="UP001500973">
    <property type="component" value="Unassembled WGS sequence"/>
</dbReference>
<reference evidence="4" key="1">
    <citation type="journal article" date="2019" name="Int. J. Syst. Evol. Microbiol.">
        <title>The Global Catalogue of Microorganisms (GCM) 10K type strain sequencing project: providing services to taxonomists for standard genome sequencing and annotation.</title>
        <authorList>
            <consortium name="The Broad Institute Genomics Platform"/>
            <consortium name="The Broad Institute Genome Sequencing Center for Infectious Disease"/>
            <person name="Wu L."/>
            <person name="Ma J."/>
        </authorList>
    </citation>
    <scope>NUCLEOTIDE SEQUENCE [LARGE SCALE GENOMIC DNA]</scope>
    <source>
        <strain evidence="4">JCM 11756</strain>
    </source>
</reference>
<evidence type="ECO:0000313" key="4">
    <source>
        <dbReference type="Proteomes" id="UP001500973"/>
    </source>
</evidence>
<protein>
    <submittedName>
        <fullName evidence="3">ParB N-terminal domain-containing protein</fullName>
    </submittedName>
</protein>
<dbReference type="SMART" id="SM00470">
    <property type="entry name" value="ParB"/>
    <property type="match status" value="1"/>
</dbReference>
<name>A0ABP4JJJ0_9ACTN</name>
<feature type="domain" description="ParB-like N-terminal" evidence="2">
    <location>
        <begin position="31"/>
        <end position="115"/>
    </location>
</feature>
<dbReference type="SUPFAM" id="SSF110849">
    <property type="entry name" value="ParB/Sulfiredoxin"/>
    <property type="match status" value="1"/>
</dbReference>
<feature type="compositionally biased region" description="Low complexity" evidence="1">
    <location>
        <begin position="246"/>
        <end position="255"/>
    </location>
</feature>
<evidence type="ECO:0000256" key="1">
    <source>
        <dbReference type="SAM" id="MobiDB-lite"/>
    </source>
</evidence>
<proteinExistence type="predicted"/>
<gene>
    <name evidence="3" type="ORF">GCM10009601_20540</name>
</gene>